<dbReference type="RefSeq" id="WP_244755127.1">
    <property type="nucleotide sequence ID" value="NZ_CP095074.1"/>
</dbReference>
<organism evidence="1 2">
    <name type="scientific">Halobacillus shinanisalinarum</name>
    <dbReference type="NCBI Taxonomy" id="2932258"/>
    <lineage>
        <taxon>Bacteria</taxon>
        <taxon>Bacillati</taxon>
        <taxon>Bacillota</taxon>
        <taxon>Bacilli</taxon>
        <taxon>Bacillales</taxon>
        <taxon>Bacillaceae</taxon>
        <taxon>Halobacillus</taxon>
    </lineage>
</organism>
<dbReference type="Proteomes" id="UP000831880">
    <property type="component" value="Chromosome"/>
</dbReference>
<sequence>MVEIIIIRAEKEIGMGCCGGMCGDGFIKMTDEFKHHDPDRQLMGEFYRRVEATYGDQVSITFLDPRNIFAIGIYFMKQVKDHHIPIFEAIKHFSLHIKYNAVFINGKFTEDLENCDTLIEDMLYA</sequence>
<dbReference type="EMBL" id="CP095074">
    <property type="protein sequence ID" value="UOQ95274.1"/>
    <property type="molecule type" value="Genomic_DNA"/>
</dbReference>
<name>A0ABY4H4J1_9BACI</name>
<evidence type="ECO:0000313" key="1">
    <source>
        <dbReference type="EMBL" id="UOQ95274.1"/>
    </source>
</evidence>
<reference evidence="1 2" key="1">
    <citation type="submission" date="2022-04" db="EMBL/GenBank/DDBJ databases">
        <title>Halobacillus sp. isolated from saltern.</title>
        <authorList>
            <person name="Won M."/>
            <person name="Lee C.-M."/>
            <person name="Woen H.-Y."/>
            <person name="Kwon S.-W."/>
        </authorList>
    </citation>
    <scope>NUCLEOTIDE SEQUENCE [LARGE SCALE GENOMIC DNA]</scope>
    <source>
        <strain evidence="1 2">SSTM10-2</strain>
    </source>
</reference>
<proteinExistence type="predicted"/>
<accession>A0ABY4H4J1</accession>
<evidence type="ECO:0000313" key="2">
    <source>
        <dbReference type="Proteomes" id="UP000831880"/>
    </source>
</evidence>
<gene>
    <name evidence="1" type="ORF">MUO14_10275</name>
</gene>
<protein>
    <submittedName>
        <fullName evidence="1">Uncharacterized protein</fullName>
    </submittedName>
</protein>
<keyword evidence="2" id="KW-1185">Reference proteome</keyword>